<dbReference type="PANTHER" id="PTHR39077:SF1">
    <property type="entry name" value="E3 UBIQUITIN-PROTEIN LIGASE APD1-4 MIDDLE DOMAIN-CONTAINING PROTEIN"/>
    <property type="match status" value="1"/>
</dbReference>
<reference evidence="4 5" key="1">
    <citation type="submission" date="2024-01" db="EMBL/GenBank/DDBJ databases">
        <title>The genome of the rayed Mediterranean limpet Patella caerulea (Linnaeus, 1758).</title>
        <authorList>
            <person name="Anh-Thu Weber A."/>
            <person name="Halstead-Nussloch G."/>
        </authorList>
    </citation>
    <scope>NUCLEOTIDE SEQUENCE [LARGE SCALE GENOMIC DNA]</scope>
    <source>
        <strain evidence="4">AATW-2023a</strain>
        <tissue evidence="4">Whole specimen</tissue>
    </source>
</reference>
<proteinExistence type="predicted"/>
<accession>A0AAN8K539</accession>
<evidence type="ECO:0000313" key="5">
    <source>
        <dbReference type="Proteomes" id="UP001347796"/>
    </source>
</evidence>
<sequence length="358" mass="40580">MTQITTKKTKPSPEVSTKTKKTKTTKKDSGYCNSFAKFFGFVVGCSVASLAFTVRSYNYSDSKLLYKTDQYVISHWFSSFSTLLCKSYELNTFYDADAFLVNGEARISQKWREVVTLTERDVINENEYVYHASHLIHGSSIHVKGCRILDMLPKAEVLVIKGESNWESWKTGNCPIACVAKSIDIKARQTCNFMKNFELQYDVTSDDNYYIVITQKADSGDQATFIYSQLKLNKTVYDLSQTVRYCRQQPSCDLPLDFGKQQDIIVRIENGQSSSHLGSVQAQCQLRITMWVGFFAIIPGSLILLAGLCCCMCHTMEKREAKINRKLQITNSLVNNEKEKLPPSYDSIIKVHASDSMA</sequence>
<keyword evidence="2" id="KW-0812">Transmembrane</keyword>
<feature type="region of interest" description="Disordered" evidence="1">
    <location>
        <begin position="1"/>
        <end position="27"/>
    </location>
</feature>
<dbReference type="PANTHER" id="PTHR39077">
    <property type="entry name" value="DUF4793 DOMAIN-CONTAINING PROTEIN"/>
    <property type="match status" value="1"/>
</dbReference>
<feature type="domain" description="E3 ubiquitin-protein ligase APD1-4 middle" evidence="3">
    <location>
        <begin position="199"/>
        <end position="300"/>
    </location>
</feature>
<evidence type="ECO:0000256" key="1">
    <source>
        <dbReference type="SAM" id="MobiDB-lite"/>
    </source>
</evidence>
<organism evidence="4 5">
    <name type="scientific">Patella caerulea</name>
    <name type="common">Rayed Mediterranean limpet</name>
    <dbReference type="NCBI Taxonomy" id="87958"/>
    <lineage>
        <taxon>Eukaryota</taxon>
        <taxon>Metazoa</taxon>
        <taxon>Spiralia</taxon>
        <taxon>Lophotrochozoa</taxon>
        <taxon>Mollusca</taxon>
        <taxon>Gastropoda</taxon>
        <taxon>Patellogastropoda</taxon>
        <taxon>Patelloidea</taxon>
        <taxon>Patellidae</taxon>
        <taxon>Patella</taxon>
    </lineage>
</organism>
<dbReference type="EMBL" id="JAZGQO010000001">
    <property type="protein sequence ID" value="KAK6194866.1"/>
    <property type="molecule type" value="Genomic_DNA"/>
</dbReference>
<evidence type="ECO:0000313" key="4">
    <source>
        <dbReference type="EMBL" id="KAK6194866.1"/>
    </source>
</evidence>
<dbReference type="InterPro" id="IPR032010">
    <property type="entry name" value="APD1-4_M"/>
</dbReference>
<feature type="transmembrane region" description="Helical" evidence="2">
    <location>
        <begin position="290"/>
        <end position="316"/>
    </location>
</feature>
<name>A0AAN8K539_PATCE</name>
<feature type="transmembrane region" description="Helical" evidence="2">
    <location>
        <begin position="35"/>
        <end position="54"/>
    </location>
</feature>
<evidence type="ECO:0000259" key="3">
    <source>
        <dbReference type="Pfam" id="PF16041"/>
    </source>
</evidence>
<evidence type="ECO:0000256" key="2">
    <source>
        <dbReference type="SAM" id="Phobius"/>
    </source>
</evidence>
<keyword evidence="2" id="KW-1133">Transmembrane helix</keyword>
<dbReference type="Pfam" id="PF16041">
    <property type="entry name" value="APD1-4_M"/>
    <property type="match status" value="1"/>
</dbReference>
<dbReference type="AlphaFoldDB" id="A0AAN8K539"/>
<dbReference type="Proteomes" id="UP001347796">
    <property type="component" value="Unassembled WGS sequence"/>
</dbReference>
<gene>
    <name evidence="4" type="ORF">SNE40_000404</name>
</gene>
<keyword evidence="5" id="KW-1185">Reference proteome</keyword>
<protein>
    <recommendedName>
        <fullName evidence="3">E3 ubiquitin-protein ligase APD1-4 middle domain-containing protein</fullName>
    </recommendedName>
</protein>
<comment type="caution">
    <text evidence="4">The sequence shown here is derived from an EMBL/GenBank/DDBJ whole genome shotgun (WGS) entry which is preliminary data.</text>
</comment>
<keyword evidence="2" id="KW-0472">Membrane</keyword>